<gene>
    <name evidence="1" type="ORF">AGLY_014975</name>
</gene>
<organism evidence="1 2">
    <name type="scientific">Aphis glycines</name>
    <name type="common">Soybean aphid</name>
    <dbReference type="NCBI Taxonomy" id="307491"/>
    <lineage>
        <taxon>Eukaryota</taxon>
        <taxon>Metazoa</taxon>
        <taxon>Ecdysozoa</taxon>
        <taxon>Arthropoda</taxon>
        <taxon>Hexapoda</taxon>
        <taxon>Insecta</taxon>
        <taxon>Pterygota</taxon>
        <taxon>Neoptera</taxon>
        <taxon>Paraneoptera</taxon>
        <taxon>Hemiptera</taxon>
        <taxon>Sternorrhyncha</taxon>
        <taxon>Aphidomorpha</taxon>
        <taxon>Aphidoidea</taxon>
        <taxon>Aphididae</taxon>
        <taxon>Aphidini</taxon>
        <taxon>Aphis</taxon>
        <taxon>Aphis</taxon>
    </lineage>
</organism>
<accession>A0A6G0T3L3</accession>
<comment type="caution">
    <text evidence="1">The sequence shown here is derived from an EMBL/GenBank/DDBJ whole genome shotgun (WGS) entry which is preliminary data.</text>
</comment>
<dbReference type="Proteomes" id="UP000475862">
    <property type="component" value="Unassembled WGS sequence"/>
</dbReference>
<reference evidence="1 2" key="1">
    <citation type="submission" date="2019-08" db="EMBL/GenBank/DDBJ databases">
        <title>The genome of the soybean aphid Biotype 1, its phylome, world population structure and adaptation to the North American continent.</title>
        <authorList>
            <person name="Giordano R."/>
            <person name="Donthu R.K."/>
            <person name="Hernandez A.G."/>
            <person name="Wright C.L."/>
            <person name="Zimin A.V."/>
        </authorList>
    </citation>
    <scope>NUCLEOTIDE SEQUENCE [LARGE SCALE GENOMIC DNA]</scope>
    <source>
        <tissue evidence="1">Whole aphids</tissue>
    </source>
</reference>
<proteinExistence type="predicted"/>
<evidence type="ECO:0000313" key="1">
    <source>
        <dbReference type="EMBL" id="KAE9524925.1"/>
    </source>
</evidence>
<keyword evidence="2" id="KW-1185">Reference proteome</keyword>
<dbReference type="AlphaFoldDB" id="A0A6G0T3L3"/>
<dbReference type="EMBL" id="VYZN01000065">
    <property type="protein sequence ID" value="KAE9524925.1"/>
    <property type="molecule type" value="Genomic_DNA"/>
</dbReference>
<sequence>MANDNGLLSNIFKDYCYYSKSISHRYLKISANLDCSVLCTGISELFVHSNLNPLLSFARTLLYFSDTEYNMWKIRTLIYCESKNFSKYKIKNIEFIEVSFFIRHTSLCHFFVFFNFARKILSKGTTKTYVHPYFFKKLPYSHNCCTRLIFGDGGYLPCRWVGILVQLFVTGSVPQVRYSCEHRTRTLVERTTIGVLDKYTSRGDIFEELLINRYNLTDNA</sequence>
<protein>
    <submittedName>
        <fullName evidence="1">Uncharacterized protein</fullName>
    </submittedName>
</protein>
<evidence type="ECO:0000313" key="2">
    <source>
        <dbReference type="Proteomes" id="UP000475862"/>
    </source>
</evidence>
<name>A0A6G0T3L3_APHGL</name>